<evidence type="ECO:0000313" key="13">
    <source>
        <dbReference type="Proteomes" id="UP001229251"/>
    </source>
</evidence>
<keyword evidence="6" id="KW-0269">Exonuclease</keyword>
<dbReference type="GO" id="GO:0006310">
    <property type="term" value="P:DNA recombination"/>
    <property type="evidence" value="ECO:0007669"/>
    <property type="project" value="TreeGrafter"/>
</dbReference>
<dbReference type="RefSeq" id="WP_285065139.1">
    <property type="nucleotide sequence ID" value="NZ_JASOOE010000001.1"/>
</dbReference>
<dbReference type="InterPro" id="IPR038726">
    <property type="entry name" value="PDDEXK_AddAB-type"/>
</dbReference>
<evidence type="ECO:0000256" key="7">
    <source>
        <dbReference type="ARBA" id="ARBA00022840"/>
    </source>
</evidence>
<dbReference type="EMBL" id="JASOOE010000001">
    <property type="protein sequence ID" value="MDK7186450.1"/>
    <property type="molecule type" value="Genomic_DNA"/>
</dbReference>
<accession>A0AAJ1Q4I9</accession>
<name>A0AAJ1Q4I9_9LACT</name>
<feature type="domain" description="PD-(D/E)XK endonuclease-like" evidence="10">
    <location>
        <begin position="822"/>
        <end position="1043"/>
    </location>
</feature>
<dbReference type="InterPro" id="IPR027417">
    <property type="entry name" value="P-loop_NTPase"/>
</dbReference>
<evidence type="ECO:0000256" key="9">
    <source>
        <dbReference type="ARBA" id="ARBA00023204"/>
    </source>
</evidence>
<keyword evidence="2" id="KW-0547">Nucleotide-binding</keyword>
<comment type="caution">
    <text evidence="12">The sequence shown here is derived from an EMBL/GenBank/DDBJ whole genome shotgun (WGS) entry which is preliminary data.</text>
</comment>
<sequence>MGLHVISGDDRYDKRSHILDQLFDQLKQDPDCQIYYIVPEHSKFEMEAVILDYQCQKFNKNSASLMALQVASFSRLAWFLMRDQKSKQSVSDLGLAMIIQTILRQSKDQIRLFRRQIKHPAFAEQLLVLFKELLEGNVTASDLSEDQLEGLTEDTDPRTADLEDLKLAELRYIYQAFLDELMRLDFQNFQLLNDLNDYLKNSNLSNTVIVIDQYDFFSSQEMQVVLNLAKCCKTVWLALAVDEEILKSKQSSRLYSLACHTYNRLRTLSYSLGIDFATESPEGISYLANSDQCVLLDSFKQLILDHRSYSSPMNELPDLRKVKESSFCHFSQAASLEEELRYVANQIHDLVVHQGYRYRDIQVFARHMDHYQAIIDPIFQANKIPYFFDHALSMKNHRLYELIIMLASLDRYQWQLEDIQQFIKSPLIRLMDLEPYFSDFTEEELEREYRHLLAQVDNYLYTHQLSGYQVYQLDYPWYFANIEQAYIDHQGKSRPFAQASLIEAFREGLVTRVFNNMKHLSQKTSGEALATGFYHLLQQLTVTDQLRESSVVAVKRGDQGVFRQNEQVWQLLMDAIQEFHMIYGQNSMTLEEFFLNLQAALEGASFHIIPPTLDQVRFSNFISPQVQTPKIAFLVGMDQDALPLIPQDSSLLTREERAKIADRLLPYQQLIQPVNFYQGFELLQAYRLFLKANQRLYFSMAQTVQNKVLDWSPYLKTIIQRGDFDVKIISVMNWQTKEKDINLDTIGQYPMTLAPILRSLRVSYETASPIESLSQSIVYLLQSHPFEKERLESFIQGLFRFYHLPDRIDSDLALALYGKNMSLSVSQVEQYYQDPFSHFLLYGLRLKERRIAQIDPMSAGDFLHFSLDQLAKSLQDQAISLADLNSKDLDQRLHDIIATSLSQQDFRSFNQDTISQAVFKQLQEQLFAFVHLIHQQNEQLPARILISEGQFGRSKNDLLPSFSYSLESGGELFIRGKIDRIDLIDQINQAYLQVIDYKSSNKQFNLVDSFYGLDLQILTYLAVALKKYPRARSLGAFYQPILQGYRRADKSIAQLDSEGLKTAFLKERRLNGFVTLPSDVLLDLEKGASLSKQSLIYPVRYKKDGTYYSGSPYFDSSQVKTLLAYTHWMFKKAADQIQAGHIEFAPFIDAPYTPSLRRPYRLITGFDASQSYSAYRQKGIDKKAVLKAMEDQLTHLKLQRKEKSDGITD</sequence>
<evidence type="ECO:0000256" key="4">
    <source>
        <dbReference type="ARBA" id="ARBA00022801"/>
    </source>
</evidence>
<dbReference type="Pfam" id="PF21445">
    <property type="entry name" value="ADDB_N"/>
    <property type="match status" value="1"/>
</dbReference>
<evidence type="ECO:0000256" key="1">
    <source>
        <dbReference type="ARBA" id="ARBA00022722"/>
    </source>
</evidence>
<feature type="domain" description="ATP-dependent helicase/deoxyribonuclease subunit B N-terminal" evidence="11">
    <location>
        <begin position="6"/>
        <end position="282"/>
    </location>
</feature>
<evidence type="ECO:0000313" key="12">
    <source>
        <dbReference type="EMBL" id="MDK7186450.1"/>
    </source>
</evidence>
<proteinExistence type="predicted"/>
<dbReference type="GO" id="GO:0004386">
    <property type="term" value="F:helicase activity"/>
    <property type="evidence" value="ECO:0007669"/>
    <property type="project" value="UniProtKB-KW"/>
</dbReference>
<protein>
    <submittedName>
        <fullName evidence="12">PD-(D/E)XK nuclease family protein</fullName>
    </submittedName>
</protein>
<dbReference type="GO" id="GO:0006281">
    <property type="term" value="P:DNA repair"/>
    <property type="evidence" value="ECO:0007669"/>
    <property type="project" value="UniProtKB-KW"/>
</dbReference>
<dbReference type="GO" id="GO:0005524">
    <property type="term" value="F:ATP binding"/>
    <property type="evidence" value="ECO:0007669"/>
    <property type="project" value="UniProtKB-KW"/>
</dbReference>
<evidence type="ECO:0000259" key="11">
    <source>
        <dbReference type="Pfam" id="PF21445"/>
    </source>
</evidence>
<gene>
    <name evidence="12" type="ORF">QP433_00465</name>
</gene>
<dbReference type="Pfam" id="PF12705">
    <property type="entry name" value="PDDEXK_1"/>
    <property type="match status" value="1"/>
</dbReference>
<evidence type="ECO:0000256" key="2">
    <source>
        <dbReference type="ARBA" id="ARBA00022741"/>
    </source>
</evidence>
<evidence type="ECO:0000256" key="6">
    <source>
        <dbReference type="ARBA" id="ARBA00022839"/>
    </source>
</evidence>
<evidence type="ECO:0000256" key="5">
    <source>
        <dbReference type="ARBA" id="ARBA00022806"/>
    </source>
</evidence>
<dbReference type="PANTHER" id="PTHR30591">
    <property type="entry name" value="RECBCD ENZYME SUBUNIT RECC"/>
    <property type="match status" value="1"/>
</dbReference>
<dbReference type="Proteomes" id="UP001229251">
    <property type="component" value="Unassembled WGS sequence"/>
</dbReference>
<dbReference type="Gene3D" id="3.40.50.300">
    <property type="entry name" value="P-loop containing nucleotide triphosphate hydrolases"/>
    <property type="match status" value="4"/>
</dbReference>
<dbReference type="GO" id="GO:0004527">
    <property type="term" value="F:exonuclease activity"/>
    <property type="evidence" value="ECO:0007669"/>
    <property type="project" value="UniProtKB-KW"/>
</dbReference>
<evidence type="ECO:0000256" key="8">
    <source>
        <dbReference type="ARBA" id="ARBA00023125"/>
    </source>
</evidence>
<keyword evidence="9" id="KW-0234">DNA repair</keyword>
<dbReference type="GO" id="GO:0003677">
    <property type="term" value="F:DNA binding"/>
    <property type="evidence" value="ECO:0007669"/>
    <property type="project" value="UniProtKB-KW"/>
</dbReference>
<dbReference type="InterPro" id="IPR049035">
    <property type="entry name" value="ADDB_N"/>
</dbReference>
<dbReference type="PANTHER" id="PTHR30591:SF1">
    <property type="entry name" value="RECBCD ENZYME SUBUNIT RECC"/>
    <property type="match status" value="1"/>
</dbReference>
<keyword evidence="3" id="KW-0227">DNA damage</keyword>
<keyword evidence="1" id="KW-0540">Nuclease</keyword>
<dbReference type="AlphaFoldDB" id="A0AAJ1Q4I9"/>
<keyword evidence="8" id="KW-0238">DNA-binding</keyword>
<keyword evidence="7" id="KW-0067">ATP-binding</keyword>
<keyword evidence="5" id="KW-0347">Helicase</keyword>
<reference evidence="12" key="1">
    <citation type="submission" date="2023-05" db="EMBL/GenBank/DDBJ databases">
        <title>Cataloging the Phylogenetic Diversity of Human Bladder Bacteria.</title>
        <authorList>
            <person name="Du J."/>
        </authorList>
    </citation>
    <scope>NUCLEOTIDE SEQUENCE</scope>
    <source>
        <strain evidence="12">UMB1231</strain>
    </source>
</reference>
<keyword evidence="4" id="KW-0378">Hydrolase</keyword>
<evidence type="ECO:0000256" key="3">
    <source>
        <dbReference type="ARBA" id="ARBA00022763"/>
    </source>
</evidence>
<organism evidence="12 13">
    <name type="scientific">Facklamia hominis</name>
    <dbReference type="NCBI Taxonomy" id="178214"/>
    <lineage>
        <taxon>Bacteria</taxon>
        <taxon>Bacillati</taxon>
        <taxon>Bacillota</taxon>
        <taxon>Bacilli</taxon>
        <taxon>Lactobacillales</taxon>
        <taxon>Aerococcaceae</taxon>
        <taxon>Facklamia</taxon>
    </lineage>
</organism>
<dbReference type="SUPFAM" id="SSF52540">
    <property type="entry name" value="P-loop containing nucleoside triphosphate hydrolases"/>
    <property type="match status" value="1"/>
</dbReference>
<evidence type="ECO:0000259" key="10">
    <source>
        <dbReference type="Pfam" id="PF12705"/>
    </source>
</evidence>